<evidence type="ECO:0000256" key="2">
    <source>
        <dbReference type="ARBA" id="ARBA00022679"/>
    </source>
</evidence>
<evidence type="ECO:0000256" key="3">
    <source>
        <dbReference type="ARBA" id="ARBA00022741"/>
    </source>
</evidence>
<reference evidence="9" key="2">
    <citation type="submission" date="2008-08" db="EMBL/GenBank/DDBJ databases">
        <authorList>
            <consortium name="Diatom Consortium"/>
            <person name="Grigoriev I."/>
            <person name="Grimwood J."/>
            <person name="Kuo A."/>
            <person name="Otillar R.P."/>
            <person name="Salamov A."/>
            <person name="Detter J.C."/>
            <person name="Lindquist E."/>
            <person name="Shapiro H."/>
            <person name="Lucas S."/>
            <person name="Glavina del Rio T."/>
            <person name="Pitluck S."/>
            <person name="Rokhsar D."/>
            <person name="Bowler C."/>
        </authorList>
    </citation>
    <scope>GENOME REANNOTATION</scope>
    <source>
        <strain evidence="9">CCAP 1055/1</strain>
    </source>
</reference>
<dbReference type="GO" id="GO:0005524">
    <property type="term" value="F:ATP binding"/>
    <property type="evidence" value="ECO:0007669"/>
    <property type="project" value="UniProtKB-KW"/>
</dbReference>
<dbReference type="GeneID" id="7199994"/>
<dbReference type="AlphaFoldDB" id="B7FXF7"/>
<dbReference type="Proteomes" id="UP000000759">
    <property type="component" value="Chromosome 6"/>
</dbReference>
<dbReference type="Gene3D" id="1.10.510.10">
    <property type="entry name" value="Transferase(Phosphotransferase) domain 1"/>
    <property type="match status" value="2"/>
</dbReference>
<evidence type="ECO:0000256" key="1">
    <source>
        <dbReference type="ARBA" id="ARBA00022527"/>
    </source>
</evidence>
<feature type="domain" description="Protein kinase" evidence="7">
    <location>
        <begin position="236"/>
        <end position="607"/>
    </location>
</feature>
<organism evidence="8 9">
    <name type="scientific">Phaeodactylum tricornutum (strain CCAP 1055/1)</name>
    <dbReference type="NCBI Taxonomy" id="556484"/>
    <lineage>
        <taxon>Eukaryota</taxon>
        <taxon>Sar</taxon>
        <taxon>Stramenopiles</taxon>
        <taxon>Ochrophyta</taxon>
        <taxon>Bacillariophyta</taxon>
        <taxon>Bacillariophyceae</taxon>
        <taxon>Bacillariophycidae</taxon>
        <taxon>Naviculales</taxon>
        <taxon>Phaeodactylaceae</taxon>
        <taxon>Phaeodactylum</taxon>
    </lineage>
</organism>
<dbReference type="InterPro" id="IPR000719">
    <property type="entry name" value="Prot_kinase_dom"/>
</dbReference>
<feature type="compositionally biased region" description="Low complexity" evidence="6">
    <location>
        <begin position="173"/>
        <end position="182"/>
    </location>
</feature>
<dbReference type="PROSITE" id="PS00109">
    <property type="entry name" value="PROTEIN_KINASE_TYR"/>
    <property type="match status" value="1"/>
</dbReference>
<dbReference type="OrthoDB" id="541276at2759"/>
<protein>
    <recommendedName>
        <fullName evidence="7">Protein kinase domain-containing protein</fullName>
    </recommendedName>
</protein>
<dbReference type="PaxDb" id="2850-Phatr35054"/>
<proteinExistence type="predicted"/>
<evidence type="ECO:0000313" key="9">
    <source>
        <dbReference type="Proteomes" id="UP000000759"/>
    </source>
</evidence>
<gene>
    <name evidence="8" type="ORF">PHATRDRAFT_35054</name>
</gene>
<keyword evidence="4" id="KW-0418">Kinase</keyword>
<dbReference type="Pfam" id="PF00069">
    <property type="entry name" value="Pkinase"/>
    <property type="match status" value="2"/>
</dbReference>
<evidence type="ECO:0000256" key="6">
    <source>
        <dbReference type="SAM" id="MobiDB-lite"/>
    </source>
</evidence>
<name>B7FXF7_PHATC</name>
<dbReference type="PANTHER" id="PTHR24345:SF91">
    <property type="entry name" value="SERINE_THREONINE-PROTEIN KINASE PLK4"/>
    <property type="match status" value="1"/>
</dbReference>
<keyword evidence="9" id="KW-1185">Reference proteome</keyword>
<keyword evidence="2" id="KW-0808">Transferase</keyword>
<dbReference type="SUPFAM" id="SSF56112">
    <property type="entry name" value="Protein kinase-like (PK-like)"/>
    <property type="match status" value="1"/>
</dbReference>
<dbReference type="GO" id="GO:0005634">
    <property type="term" value="C:nucleus"/>
    <property type="evidence" value="ECO:0007669"/>
    <property type="project" value="TreeGrafter"/>
</dbReference>
<evidence type="ECO:0000256" key="4">
    <source>
        <dbReference type="ARBA" id="ARBA00022777"/>
    </source>
</evidence>
<keyword evidence="3" id="KW-0547">Nucleotide-binding</keyword>
<dbReference type="eggNOG" id="KOG0583">
    <property type="taxonomic scope" value="Eukaryota"/>
</dbReference>
<dbReference type="HOGENOM" id="CLU_000288_63_14_1"/>
<dbReference type="KEGG" id="pti:PHATRDRAFT_35054"/>
<dbReference type="RefSeq" id="XP_002179549.1">
    <property type="nucleotide sequence ID" value="XM_002179513.1"/>
</dbReference>
<sequence length="621" mass="69388">MKRVEIGYCPLVVKDKRVLRVDSRVDHFGATVSQVRNESGSQSKDTSGSVVCFLVARLERVLDTYSPVARARTFTHRSAPMQFQYNSDYPGGGPDDNRLFSTAKAAADAANPPDFPPAHPIPCARITTRVFHPNRNQVATVQNVLVRTVLQNPLHSSPAVALYNAAENHEDSSMSSSDGFSDSNDDDSMLLDDGSRGASGPIGFPGIAPASASTRTVQQQPNGDDDMDKDGDDRAYWIQRTIRDAIYGHVFMAVVLRRRVPSQAGNDNAEWEVTAQHCAVKEMSWQHIRKERDRLAEDPIKEVSAMQYLVSWHRSERKECEQQVLSSASTEHPRDGVSRSVRAMVATNIMMPLDLLSDDRNLYSVMPYCNGGELFERLDMNERFSEPEARYWMNQVLNGIETLQNAGICHRDMSLENLLVHENGALIIDLGMCLRVPVQKEHGSDTPEEQAQFLSQSFDTMNMNGNNSTALLTPTSSLTTTTTTIRGGATICRKQPRRLITPQGTCGKWIYMSPEIYKNAAPFDGFAVDMWAAGVILFLMLTGFPPWERACQTDERFKYMTAGYLVQMLTEWDIGLSPDAMDLLQRMLFLDPKDRLSLEQVRAHPWMVNGPSQPPAPLAEF</sequence>
<dbReference type="InterPro" id="IPR008266">
    <property type="entry name" value="Tyr_kinase_AS"/>
</dbReference>
<dbReference type="GO" id="GO:0004674">
    <property type="term" value="F:protein serine/threonine kinase activity"/>
    <property type="evidence" value="ECO:0007669"/>
    <property type="project" value="UniProtKB-KW"/>
</dbReference>
<dbReference type="InterPro" id="IPR011009">
    <property type="entry name" value="Kinase-like_dom_sf"/>
</dbReference>
<dbReference type="PROSITE" id="PS50011">
    <property type="entry name" value="PROTEIN_KINASE_DOM"/>
    <property type="match status" value="1"/>
</dbReference>
<dbReference type="InParanoid" id="B7FXF7"/>
<reference evidence="8 9" key="1">
    <citation type="journal article" date="2008" name="Nature">
        <title>The Phaeodactylum genome reveals the evolutionary history of diatom genomes.</title>
        <authorList>
            <person name="Bowler C."/>
            <person name="Allen A.E."/>
            <person name="Badger J.H."/>
            <person name="Grimwood J."/>
            <person name="Jabbari K."/>
            <person name="Kuo A."/>
            <person name="Maheswari U."/>
            <person name="Martens C."/>
            <person name="Maumus F."/>
            <person name="Otillar R.P."/>
            <person name="Rayko E."/>
            <person name="Salamov A."/>
            <person name="Vandepoele K."/>
            <person name="Beszteri B."/>
            <person name="Gruber A."/>
            <person name="Heijde M."/>
            <person name="Katinka M."/>
            <person name="Mock T."/>
            <person name="Valentin K."/>
            <person name="Verret F."/>
            <person name="Berges J.A."/>
            <person name="Brownlee C."/>
            <person name="Cadoret J.P."/>
            <person name="Chiovitti A."/>
            <person name="Choi C.J."/>
            <person name="Coesel S."/>
            <person name="De Martino A."/>
            <person name="Detter J.C."/>
            <person name="Durkin C."/>
            <person name="Falciatore A."/>
            <person name="Fournet J."/>
            <person name="Haruta M."/>
            <person name="Huysman M.J."/>
            <person name="Jenkins B.D."/>
            <person name="Jiroutova K."/>
            <person name="Jorgensen R.E."/>
            <person name="Joubert Y."/>
            <person name="Kaplan A."/>
            <person name="Kroger N."/>
            <person name="Kroth P.G."/>
            <person name="La Roche J."/>
            <person name="Lindquist E."/>
            <person name="Lommer M."/>
            <person name="Martin-Jezequel V."/>
            <person name="Lopez P.J."/>
            <person name="Lucas S."/>
            <person name="Mangogna M."/>
            <person name="McGinnis K."/>
            <person name="Medlin L.K."/>
            <person name="Montsant A."/>
            <person name="Oudot-Le Secq M.P."/>
            <person name="Napoli C."/>
            <person name="Obornik M."/>
            <person name="Parker M.S."/>
            <person name="Petit J.L."/>
            <person name="Porcel B.M."/>
            <person name="Poulsen N."/>
            <person name="Robison M."/>
            <person name="Rychlewski L."/>
            <person name="Rynearson T.A."/>
            <person name="Schmutz J."/>
            <person name="Shapiro H."/>
            <person name="Siaut M."/>
            <person name="Stanley M."/>
            <person name="Sussman M.R."/>
            <person name="Taylor A.R."/>
            <person name="Vardi A."/>
            <person name="von Dassow P."/>
            <person name="Vyverman W."/>
            <person name="Willis A."/>
            <person name="Wyrwicz L.S."/>
            <person name="Rokhsar D.S."/>
            <person name="Weissenbach J."/>
            <person name="Armbrust E.V."/>
            <person name="Green B.R."/>
            <person name="Van de Peer Y."/>
            <person name="Grigoriev I.V."/>
        </authorList>
    </citation>
    <scope>NUCLEOTIDE SEQUENCE [LARGE SCALE GENOMIC DNA]</scope>
    <source>
        <strain evidence="8 9">CCAP 1055/1</strain>
    </source>
</reference>
<accession>B7FXF7</accession>
<evidence type="ECO:0000313" key="8">
    <source>
        <dbReference type="EMBL" id="EEC49372.1"/>
    </source>
</evidence>
<dbReference type="PANTHER" id="PTHR24345">
    <property type="entry name" value="SERINE/THREONINE-PROTEIN KINASE PLK"/>
    <property type="match status" value="1"/>
</dbReference>
<keyword evidence="5" id="KW-0067">ATP-binding</keyword>
<keyword evidence="1" id="KW-0723">Serine/threonine-protein kinase</keyword>
<feature type="region of interest" description="Disordered" evidence="6">
    <location>
        <begin position="168"/>
        <end position="232"/>
    </location>
</feature>
<feature type="compositionally biased region" description="Polar residues" evidence="6">
    <location>
        <begin position="211"/>
        <end position="222"/>
    </location>
</feature>
<evidence type="ECO:0000256" key="5">
    <source>
        <dbReference type="ARBA" id="ARBA00022840"/>
    </source>
</evidence>
<evidence type="ECO:0000259" key="7">
    <source>
        <dbReference type="PROSITE" id="PS50011"/>
    </source>
</evidence>
<dbReference type="EMBL" id="CM000609">
    <property type="protein sequence ID" value="EEC49372.1"/>
    <property type="molecule type" value="Genomic_DNA"/>
</dbReference>